<feature type="compositionally biased region" description="Basic and acidic residues" evidence="2">
    <location>
        <begin position="131"/>
        <end position="142"/>
    </location>
</feature>
<evidence type="ECO:0000256" key="1">
    <source>
        <dbReference type="SAM" id="Coils"/>
    </source>
</evidence>
<feature type="region of interest" description="Disordered" evidence="2">
    <location>
        <begin position="131"/>
        <end position="153"/>
    </location>
</feature>
<feature type="region of interest" description="Disordered" evidence="2">
    <location>
        <begin position="238"/>
        <end position="293"/>
    </location>
</feature>
<feature type="compositionally biased region" description="Basic and acidic residues" evidence="2">
    <location>
        <begin position="257"/>
        <end position="282"/>
    </location>
</feature>
<gene>
    <name evidence="3" type="ORF">HanXRQr2_Chr06g0259571</name>
</gene>
<dbReference type="Gramene" id="mRNA:HanXRQr2_Chr06g0259571">
    <property type="protein sequence ID" value="mRNA:HanXRQr2_Chr06g0259571"/>
    <property type="gene ID" value="HanXRQr2_Chr06g0259571"/>
</dbReference>
<reference evidence="3" key="1">
    <citation type="journal article" date="2017" name="Nature">
        <title>The sunflower genome provides insights into oil metabolism, flowering and Asterid evolution.</title>
        <authorList>
            <person name="Badouin H."/>
            <person name="Gouzy J."/>
            <person name="Grassa C.J."/>
            <person name="Murat F."/>
            <person name="Staton S.E."/>
            <person name="Cottret L."/>
            <person name="Lelandais-Briere C."/>
            <person name="Owens G.L."/>
            <person name="Carrere S."/>
            <person name="Mayjonade B."/>
            <person name="Legrand L."/>
            <person name="Gill N."/>
            <person name="Kane N.C."/>
            <person name="Bowers J.E."/>
            <person name="Hubner S."/>
            <person name="Bellec A."/>
            <person name="Berard A."/>
            <person name="Berges H."/>
            <person name="Blanchet N."/>
            <person name="Boniface M.C."/>
            <person name="Brunel D."/>
            <person name="Catrice O."/>
            <person name="Chaidir N."/>
            <person name="Claudel C."/>
            <person name="Donnadieu C."/>
            <person name="Faraut T."/>
            <person name="Fievet G."/>
            <person name="Helmstetter N."/>
            <person name="King M."/>
            <person name="Knapp S.J."/>
            <person name="Lai Z."/>
            <person name="Le Paslier M.C."/>
            <person name="Lippi Y."/>
            <person name="Lorenzon L."/>
            <person name="Mandel J.R."/>
            <person name="Marage G."/>
            <person name="Marchand G."/>
            <person name="Marquand E."/>
            <person name="Bret-Mestries E."/>
            <person name="Morien E."/>
            <person name="Nambeesan S."/>
            <person name="Nguyen T."/>
            <person name="Pegot-Espagnet P."/>
            <person name="Pouilly N."/>
            <person name="Raftis F."/>
            <person name="Sallet E."/>
            <person name="Schiex T."/>
            <person name="Thomas J."/>
            <person name="Vandecasteele C."/>
            <person name="Vares D."/>
            <person name="Vear F."/>
            <person name="Vautrin S."/>
            <person name="Crespi M."/>
            <person name="Mangin B."/>
            <person name="Burke J.M."/>
            <person name="Salse J."/>
            <person name="Munos S."/>
            <person name="Vincourt P."/>
            <person name="Rieseberg L.H."/>
            <person name="Langlade N.B."/>
        </authorList>
    </citation>
    <scope>NUCLEOTIDE SEQUENCE</scope>
    <source>
        <tissue evidence="3">Leaves</tissue>
    </source>
</reference>
<reference evidence="3" key="2">
    <citation type="submission" date="2020-06" db="EMBL/GenBank/DDBJ databases">
        <title>Helianthus annuus Genome sequencing and assembly Release 2.</title>
        <authorList>
            <person name="Gouzy J."/>
            <person name="Langlade N."/>
            <person name="Munos S."/>
        </authorList>
    </citation>
    <scope>NUCLEOTIDE SEQUENCE</scope>
    <source>
        <tissue evidence="3">Leaves</tissue>
    </source>
</reference>
<accession>A0A9K3NJD2</accession>
<feature type="compositionally biased region" description="Polar residues" evidence="2">
    <location>
        <begin position="143"/>
        <end position="153"/>
    </location>
</feature>
<organism evidence="3 4">
    <name type="scientific">Helianthus annuus</name>
    <name type="common">Common sunflower</name>
    <dbReference type="NCBI Taxonomy" id="4232"/>
    <lineage>
        <taxon>Eukaryota</taxon>
        <taxon>Viridiplantae</taxon>
        <taxon>Streptophyta</taxon>
        <taxon>Embryophyta</taxon>
        <taxon>Tracheophyta</taxon>
        <taxon>Spermatophyta</taxon>
        <taxon>Magnoliopsida</taxon>
        <taxon>eudicotyledons</taxon>
        <taxon>Gunneridae</taxon>
        <taxon>Pentapetalae</taxon>
        <taxon>asterids</taxon>
        <taxon>campanulids</taxon>
        <taxon>Asterales</taxon>
        <taxon>Asteraceae</taxon>
        <taxon>Asteroideae</taxon>
        <taxon>Heliantheae alliance</taxon>
        <taxon>Heliantheae</taxon>
        <taxon>Helianthus</taxon>
    </lineage>
</organism>
<dbReference type="AlphaFoldDB" id="A0A9K3NJD2"/>
<feature type="compositionally biased region" description="Acidic residues" evidence="2">
    <location>
        <begin position="238"/>
        <end position="256"/>
    </location>
</feature>
<evidence type="ECO:0000256" key="2">
    <source>
        <dbReference type="SAM" id="MobiDB-lite"/>
    </source>
</evidence>
<evidence type="ECO:0000313" key="4">
    <source>
        <dbReference type="Proteomes" id="UP000215914"/>
    </source>
</evidence>
<dbReference type="EMBL" id="MNCJ02000321">
    <property type="protein sequence ID" value="KAF5802446.1"/>
    <property type="molecule type" value="Genomic_DNA"/>
</dbReference>
<keyword evidence="1" id="KW-0175">Coiled coil</keyword>
<protein>
    <submittedName>
        <fullName evidence="3">Uncharacterized protein</fullName>
    </submittedName>
</protein>
<proteinExistence type="predicted"/>
<name>A0A9K3NJD2_HELAN</name>
<keyword evidence="4" id="KW-1185">Reference proteome</keyword>
<evidence type="ECO:0000313" key="3">
    <source>
        <dbReference type="EMBL" id="KAF5802446.1"/>
    </source>
</evidence>
<dbReference type="Proteomes" id="UP000215914">
    <property type="component" value="Unassembled WGS sequence"/>
</dbReference>
<sequence length="477" mass="55577">MMASDQVRMVLIDQEEKIKKMEDNAKDNTKLFDVMQREISELNKKLANMNDINQTLNQMISDLHEASGNEMRAIKLEIEAMKAEKVMKDNQLNMLYAVIESHLKIDVHTAFNEIEVKRVEERRIERERRLAEEATQKNKSVIEETQQAGGSSCQTDVEMTEAEADPMGFVLVEIKAKEALLLKWREEEEVQEETPNFVLIGKPSTVHYSLQEIVCRVKIDERRKEAKRARGEIVDSDSDLEIIRDEDEEEEEEEEEKDKSNKEDKKDDKDDIDDKKNDDDHGSSGLLVENPNVQQRIEDFLNDEINEQEDDLHHKASTSSKQHVDQVFLTNTTVIYLNAQHEGEIEVQRSRAEMLEELGLEDGKFKFDIEDGIPQSPEKEFESRYAHEADHYNDVIVEDASDSSDEETDFHYSGVDETFPSFVEMFKDRNEDEIRRKIVEKVSNEGVPETIPRERLAKERKKWFKVIPKERKTLRAL</sequence>
<feature type="coiled-coil region" evidence="1">
    <location>
        <begin position="11"/>
        <end position="59"/>
    </location>
</feature>
<comment type="caution">
    <text evidence="3">The sequence shown here is derived from an EMBL/GenBank/DDBJ whole genome shotgun (WGS) entry which is preliminary data.</text>
</comment>